<comment type="caution">
    <text evidence="2">The sequence shown here is derived from an EMBL/GenBank/DDBJ whole genome shotgun (WGS) entry which is preliminary data.</text>
</comment>
<keyword evidence="3" id="KW-1185">Reference proteome</keyword>
<keyword evidence="1" id="KW-0732">Signal</keyword>
<feature type="chain" id="PRO_5037434467" evidence="1">
    <location>
        <begin position="23"/>
        <end position="194"/>
    </location>
</feature>
<dbReference type="Proteomes" id="UP000682811">
    <property type="component" value="Unassembled WGS sequence"/>
</dbReference>
<gene>
    <name evidence="2" type="ORF">J34TS1_11950</name>
</gene>
<evidence type="ECO:0000313" key="3">
    <source>
        <dbReference type="Proteomes" id="UP000682811"/>
    </source>
</evidence>
<name>A0A919YCD7_9BACL</name>
<accession>A0A919YCD7</accession>
<reference evidence="2 3" key="1">
    <citation type="submission" date="2021-03" db="EMBL/GenBank/DDBJ databases">
        <title>Antimicrobial resistance genes in bacteria isolated from Japanese honey, and their potential for conferring macrolide and lincosamide resistance in the American foulbrood pathogen Paenibacillus larvae.</title>
        <authorList>
            <person name="Okamoto M."/>
            <person name="Kumagai M."/>
            <person name="Kanamori H."/>
            <person name="Takamatsu D."/>
        </authorList>
    </citation>
    <scope>NUCLEOTIDE SEQUENCE [LARGE SCALE GENOMIC DNA]</scope>
    <source>
        <strain evidence="2 3">J34TS1</strain>
    </source>
</reference>
<organism evidence="2 3">
    <name type="scientific">Paenibacillus azoreducens</name>
    <dbReference type="NCBI Taxonomy" id="116718"/>
    <lineage>
        <taxon>Bacteria</taxon>
        <taxon>Bacillati</taxon>
        <taxon>Bacillota</taxon>
        <taxon>Bacilli</taxon>
        <taxon>Bacillales</taxon>
        <taxon>Paenibacillaceae</taxon>
        <taxon>Paenibacillus</taxon>
    </lineage>
</organism>
<dbReference type="AlphaFoldDB" id="A0A919YCD7"/>
<evidence type="ECO:0000313" key="2">
    <source>
        <dbReference type="EMBL" id="GIO46430.1"/>
    </source>
</evidence>
<feature type="signal peptide" evidence="1">
    <location>
        <begin position="1"/>
        <end position="22"/>
    </location>
</feature>
<evidence type="ECO:0000256" key="1">
    <source>
        <dbReference type="SAM" id="SignalP"/>
    </source>
</evidence>
<dbReference type="RefSeq" id="WP_212977478.1">
    <property type="nucleotide sequence ID" value="NZ_AP025343.1"/>
</dbReference>
<proteinExistence type="predicted"/>
<sequence length="194" mass="21055">MRKWLTLCLIICLLLPTTVVSAKTNQSAAKTYASLHLGSEASKLPMKLPNGLVVDKEDKDGFGYLPVIKLNGKTVWREADESWINTGGTIQFTVTSGGDTYLFYKSGASGGSGIDLVGVNKNGKVILKKKFGGVGTEAKFLSASTLQVSIERENKKWNPERDPNAARHSGIYDVTVYQLSAKGLAKQKQFVKKA</sequence>
<protein>
    <submittedName>
        <fullName evidence="2">Uncharacterized protein</fullName>
    </submittedName>
</protein>
<dbReference type="EMBL" id="BORT01000004">
    <property type="protein sequence ID" value="GIO46430.1"/>
    <property type="molecule type" value="Genomic_DNA"/>
</dbReference>